<feature type="compositionally biased region" description="Polar residues" evidence="1">
    <location>
        <begin position="77"/>
        <end position="88"/>
    </location>
</feature>
<comment type="caution">
    <text evidence="2">The sequence shown here is derived from an EMBL/GenBank/DDBJ whole genome shotgun (WGS) entry which is preliminary data.</text>
</comment>
<evidence type="ECO:0000256" key="1">
    <source>
        <dbReference type="SAM" id="MobiDB-lite"/>
    </source>
</evidence>
<name>A0A8H6NRE2_9PEZI</name>
<evidence type="ECO:0000313" key="3">
    <source>
        <dbReference type="Proteomes" id="UP000654918"/>
    </source>
</evidence>
<feature type="region of interest" description="Disordered" evidence="1">
    <location>
        <begin position="45"/>
        <end position="88"/>
    </location>
</feature>
<dbReference type="AlphaFoldDB" id="A0A8H6NRE2"/>
<dbReference type="Proteomes" id="UP000654918">
    <property type="component" value="Unassembled WGS sequence"/>
</dbReference>
<sequence length="219" mass="24048">MSPTQASNATKEFKDWILAWPITLTFRARYFYIVSYDREENSWTPLVNDTTPRYLQRQPEQLTPPPESSSSSRLPQINANPTNRTATFTPTLEPRLSLMVVEFPAPPLLPIPPPAPPPPPAAPLLAAAPVSAAATTSPVELGFFSTYGLHEKSNFKDLPSAHMFLADGAMLACSEAGQEAMQHSKSLTRRVPAQVQDVPQVLVMLPRKVEKQSTCTPPS</sequence>
<proteinExistence type="predicted"/>
<organism evidence="2 3">
    <name type="scientific">Colletotrichum plurivorum</name>
    <dbReference type="NCBI Taxonomy" id="2175906"/>
    <lineage>
        <taxon>Eukaryota</taxon>
        <taxon>Fungi</taxon>
        <taxon>Dikarya</taxon>
        <taxon>Ascomycota</taxon>
        <taxon>Pezizomycotina</taxon>
        <taxon>Sordariomycetes</taxon>
        <taxon>Hypocreomycetidae</taxon>
        <taxon>Glomerellales</taxon>
        <taxon>Glomerellaceae</taxon>
        <taxon>Colletotrichum</taxon>
        <taxon>Colletotrichum orchidearum species complex</taxon>
    </lineage>
</organism>
<gene>
    <name evidence="2" type="ORF">CPLU01_00723</name>
</gene>
<keyword evidence="3" id="KW-1185">Reference proteome</keyword>
<evidence type="ECO:0000313" key="2">
    <source>
        <dbReference type="EMBL" id="KAF6841162.1"/>
    </source>
</evidence>
<dbReference type="EMBL" id="WIGO01000004">
    <property type="protein sequence ID" value="KAF6841162.1"/>
    <property type="molecule type" value="Genomic_DNA"/>
</dbReference>
<protein>
    <submittedName>
        <fullName evidence="2">Uncharacterized protein</fullName>
    </submittedName>
</protein>
<accession>A0A8H6NRE2</accession>
<reference evidence="2" key="1">
    <citation type="journal article" date="2020" name="Phytopathology">
        <title>Genome Sequence Resources of Colletotrichum truncatum, C. plurivorum, C. musicola, and C. sojae: Four Species Pathogenic to Soybean (Glycine max).</title>
        <authorList>
            <person name="Rogerio F."/>
            <person name="Boufleur T.R."/>
            <person name="Ciampi-Guillardi M."/>
            <person name="Sukno S.A."/>
            <person name="Thon M.R."/>
            <person name="Massola Junior N.S."/>
            <person name="Baroncelli R."/>
        </authorList>
    </citation>
    <scope>NUCLEOTIDE SEQUENCE</scope>
    <source>
        <strain evidence="2">LFN00145</strain>
    </source>
</reference>